<dbReference type="EMBL" id="NMQU01000028">
    <property type="protein sequence ID" value="OXM52252.1"/>
    <property type="molecule type" value="Genomic_DNA"/>
</dbReference>
<dbReference type="InterPro" id="IPR010310">
    <property type="entry name" value="T7SS_ESAT-6-like"/>
</dbReference>
<accession>A0A229S000</accession>
<organism evidence="1 2">
    <name type="scientific">Amycolatopsis alba DSM 44262</name>
    <dbReference type="NCBI Taxonomy" id="1125972"/>
    <lineage>
        <taxon>Bacteria</taxon>
        <taxon>Bacillati</taxon>
        <taxon>Actinomycetota</taxon>
        <taxon>Actinomycetes</taxon>
        <taxon>Pseudonocardiales</taxon>
        <taxon>Pseudonocardiaceae</taxon>
        <taxon>Amycolatopsis</taxon>
    </lineage>
</organism>
<keyword evidence="2" id="KW-1185">Reference proteome</keyword>
<dbReference type="Gene3D" id="1.10.287.1060">
    <property type="entry name" value="ESAT-6-like"/>
    <property type="match status" value="1"/>
</dbReference>
<comment type="caution">
    <text evidence="1">The sequence shown here is derived from an EMBL/GenBank/DDBJ whole genome shotgun (WGS) entry which is preliminary data.</text>
</comment>
<name>A0A229S000_AMYAL</name>
<dbReference type="Proteomes" id="UP000215563">
    <property type="component" value="Unassembled WGS sequence"/>
</dbReference>
<sequence length="125" mass="13922">MKVRETLRKDERLMTMHFQKSDSGMKGGISAIEDCESSCKTIHSGVTSVRSDLKADWQGAASQTFLNQLELWEADYLQVLKMLTEIKDLVRDSDNTMNTAEDDINLTAVTAFGGNEGNRIFDALA</sequence>
<evidence type="ECO:0008006" key="3">
    <source>
        <dbReference type="Google" id="ProtNLM"/>
    </source>
</evidence>
<gene>
    <name evidence="1" type="ORF">CFP75_11005</name>
</gene>
<proteinExistence type="predicted"/>
<protein>
    <recommendedName>
        <fullName evidence="3">WXG100 family type VII secretion target</fullName>
    </recommendedName>
</protein>
<dbReference type="Pfam" id="PF06013">
    <property type="entry name" value="WXG100"/>
    <property type="match status" value="1"/>
</dbReference>
<dbReference type="AlphaFoldDB" id="A0A229S000"/>
<dbReference type="SUPFAM" id="SSF140453">
    <property type="entry name" value="EsxAB dimer-like"/>
    <property type="match status" value="1"/>
</dbReference>
<reference evidence="1 2" key="1">
    <citation type="submission" date="2017-07" db="EMBL/GenBank/DDBJ databases">
        <title>Amycolatopsis alba DSM 44262 Genome sequencing and assembly.</title>
        <authorList>
            <person name="Kaur N."/>
            <person name="Mayilraj S."/>
        </authorList>
    </citation>
    <scope>NUCLEOTIDE SEQUENCE [LARGE SCALE GENOMIC DNA]</scope>
    <source>
        <strain evidence="1 2">DSM 44262</strain>
    </source>
</reference>
<dbReference type="InterPro" id="IPR036689">
    <property type="entry name" value="ESAT-6-like_sf"/>
</dbReference>
<evidence type="ECO:0000313" key="1">
    <source>
        <dbReference type="EMBL" id="OXM52252.1"/>
    </source>
</evidence>
<evidence type="ECO:0000313" key="2">
    <source>
        <dbReference type="Proteomes" id="UP000215563"/>
    </source>
</evidence>